<dbReference type="EMBL" id="CP020660">
    <property type="protein sequence ID" value="ATF08643.1"/>
    <property type="molecule type" value="Genomic_DNA"/>
</dbReference>
<evidence type="ECO:0000313" key="1">
    <source>
        <dbReference type="EMBL" id="ATF08643.1"/>
    </source>
</evidence>
<organism evidence="1 2">
    <name type="scientific">Candidatus Enterovibrio altilux</name>
    <dbReference type="NCBI Taxonomy" id="1927128"/>
    <lineage>
        <taxon>Bacteria</taxon>
        <taxon>Pseudomonadati</taxon>
        <taxon>Pseudomonadota</taxon>
        <taxon>Gammaproteobacteria</taxon>
        <taxon>Vibrionales</taxon>
        <taxon>Vibrionaceae</taxon>
        <taxon>Enterovibrio</taxon>
    </lineage>
</organism>
<gene>
    <name evidence="1" type="ORF">BTN50_0099</name>
</gene>
<name>A0A291B6L9_9GAMM</name>
<accession>A0A291B6L9</accession>
<protein>
    <recommendedName>
        <fullName evidence="3">Mobile element protein</fullName>
    </recommendedName>
</protein>
<reference evidence="2" key="1">
    <citation type="submission" date="2017-04" db="EMBL/GenBank/DDBJ databases">
        <title>Genome evolution of the luminous symbionts of deep sea anglerfish.</title>
        <authorList>
            <person name="Hendry T.A."/>
        </authorList>
    </citation>
    <scope>NUCLEOTIDE SEQUENCE [LARGE SCALE GENOMIC DNA]</scope>
</reference>
<proteinExistence type="predicted"/>
<evidence type="ECO:0000313" key="2">
    <source>
        <dbReference type="Proteomes" id="UP000218160"/>
    </source>
</evidence>
<dbReference type="KEGG" id="elux:BTN50_0099"/>
<dbReference type="AlphaFoldDB" id="A0A291B6L9"/>
<evidence type="ECO:0008006" key="3">
    <source>
        <dbReference type="Google" id="ProtNLM"/>
    </source>
</evidence>
<sequence length="46" mass="5207">MKTNESKKALVLMKNSEVWRKLHLAIDINTHEVIAAELNASNMTGR</sequence>
<dbReference type="Proteomes" id="UP000218160">
    <property type="component" value="Chromosome 1"/>
</dbReference>
<keyword evidence="2" id="KW-1185">Reference proteome</keyword>